<evidence type="ECO:0000313" key="6">
    <source>
        <dbReference type="Proteomes" id="UP000017746"/>
    </source>
</evidence>
<dbReference type="SUPFAM" id="SSF46785">
    <property type="entry name" value="Winged helix' DNA-binding domain"/>
    <property type="match status" value="1"/>
</dbReference>
<dbReference type="Gene3D" id="1.10.10.10">
    <property type="entry name" value="Winged helix-like DNA-binding domain superfamily/Winged helix DNA-binding domain"/>
    <property type="match status" value="1"/>
</dbReference>
<name>U5W0N3_9ACTN</name>
<sequence length="181" mass="19860">MIVGLLRMMRESDRTMFGEVAGSVVMDELDSAILRELQADARLTNRELAARLGLAPSSCLVRTRALREQGVLKGFHAEVDLAKIGRGVQALIAFTIRPLGRDVIRGFETFALQQPEVLAVFVLGGSDDFLVHVATPTIADMHAMLVDRFSKRKEVIGFRTSIVYTHKRRLAVDPVSAADGA</sequence>
<dbReference type="Gene3D" id="3.30.70.920">
    <property type="match status" value="1"/>
</dbReference>
<dbReference type="InterPro" id="IPR011008">
    <property type="entry name" value="Dimeric_a/b-barrel"/>
</dbReference>
<keyword evidence="1" id="KW-0805">Transcription regulation</keyword>
<proteinExistence type="predicted"/>
<keyword evidence="2" id="KW-0238">DNA-binding</keyword>
<dbReference type="InterPro" id="IPR036390">
    <property type="entry name" value="WH_DNA-bd_sf"/>
</dbReference>
<dbReference type="SUPFAM" id="SSF54909">
    <property type="entry name" value="Dimeric alpha+beta barrel"/>
    <property type="match status" value="1"/>
</dbReference>
<evidence type="ECO:0000256" key="2">
    <source>
        <dbReference type="ARBA" id="ARBA00023125"/>
    </source>
</evidence>
<dbReference type="Proteomes" id="UP000017746">
    <property type="component" value="Chromosome"/>
</dbReference>
<dbReference type="Pfam" id="PF13412">
    <property type="entry name" value="HTH_24"/>
    <property type="match status" value="1"/>
</dbReference>
<dbReference type="InterPro" id="IPR036388">
    <property type="entry name" value="WH-like_DNA-bd_sf"/>
</dbReference>
<dbReference type="EMBL" id="CP006272">
    <property type="protein sequence ID" value="AGZ41506.1"/>
    <property type="molecule type" value="Genomic_DNA"/>
</dbReference>
<feature type="domain" description="HTH asnC-type" evidence="4">
    <location>
        <begin position="26"/>
        <end position="87"/>
    </location>
</feature>
<organism evidence="5 6">
    <name type="scientific">Actinoplanes friuliensis DSM 7358</name>
    <dbReference type="NCBI Taxonomy" id="1246995"/>
    <lineage>
        <taxon>Bacteria</taxon>
        <taxon>Bacillati</taxon>
        <taxon>Actinomycetota</taxon>
        <taxon>Actinomycetes</taxon>
        <taxon>Micromonosporales</taxon>
        <taxon>Micromonosporaceae</taxon>
        <taxon>Actinoplanes</taxon>
    </lineage>
</organism>
<dbReference type="GO" id="GO:0005829">
    <property type="term" value="C:cytosol"/>
    <property type="evidence" value="ECO:0007669"/>
    <property type="project" value="TreeGrafter"/>
</dbReference>
<dbReference type="InterPro" id="IPR000485">
    <property type="entry name" value="AsnC-type_HTH_dom"/>
</dbReference>
<keyword evidence="6" id="KW-1185">Reference proteome</keyword>
<protein>
    <submittedName>
        <fullName evidence="5">AsnC family transcriptional regulator</fullName>
    </submittedName>
</protein>
<dbReference type="AlphaFoldDB" id="U5W0N3"/>
<dbReference type="Pfam" id="PF01037">
    <property type="entry name" value="AsnC_trans_reg"/>
    <property type="match status" value="1"/>
</dbReference>
<dbReference type="PRINTS" id="PR00033">
    <property type="entry name" value="HTHASNC"/>
</dbReference>
<dbReference type="PANTHER" id="PTHR30154:SF54">
    <property type="entry name" value="POSSIBLE TRANSCRIPTIONAL REGULATORY PROTEIN (PROBABLY LRP_ASNC-FAMILY)"/>
    <property type="match status" value="1"/>
</dbReference>
<dbReference type="KEGG" id="afs:AFR_16120"/>
<dbReference type="SMART" id="SM00344">
    <property type="entry name" value="HTH_ASNC"/>
    <property type="match status" value="1"/>
</dbReference>
<evidence type="ECO:0000259" key="4">
    <source>
        <dbReference type="PROSITE" id="PS50956"/>
    </source>
</evidence>
<dbReference type="eggNOG" id="COG1522">
    <property type="taxonomic scope" value="Bacteria"/>
</dbReference>
<reference evidence="5 6" key="1">
    <citation type="journal article" date="2014" name="J. Biotechnol.">
        <title>Complete genome sequence of the actinobacterium Actinoplanes friuliensis HAG 010964, producer of the lipopeptide antibiotic friulimycin.</title>
        <authorList>
            <person name="Ruckert C."/>
            <person name="Szczepanowski R."/>
            <person name="Albersmeier A."/>
            <person name="Goesmann A."/>
            <person name="Fischer N."/>
            <person name="Steinkamper A."/>
            <person name="Puhler A."/>
            <person name="Biener R."/>
            <person name="Schwartz D."/>
            <person name="Kalinowski J."/>
        </authorList>
    </citation>
    <scope>NUCLEOTIDE SEQUENCE [LARGE SCALE GENOMIC DNA]</scope>
    <source>
        <strain evidence="5 6">DSM 7358</strain>
    </source>
</reference>
<evidence type="ECO:0000256" key="1">
    <source>
        <dbReference type="ARBA" id="ARBA00023015"/>
    </source>
</evidence>
<accession>U5W0N3</accession>
<evidence type="ECO:0000313" key="5">
    <source>
        <dbReference type="EMBL" id="AGZ41506.1"/>
    </source>
</evidence>
<dbReference type="STRING" id="1246995.AFR_16120"/>
<dbReference type="HOGENOM" id="CLU_091233_0_3_11"/>
<keyword evidence="3" id="KW-0804">Transcription</keyword>
<gene>
    <name evidence="5" type="ORF">AFR_16120</name>
</gene>
<evidence type="ECO:0000256" key="3">
    <source>
        <dbReference type="ARBA" id="ARBA00023163"/>
    </source>
</evidence>
<dbReference type="PATRIC" id="fig|1246995.3.peg.3271"/>
<dbReference type="InterPro" id="IPR019888">
    <property type="entry name" value="Tscrpt_reg_AsnC-like"/>
</dbReference>
<dbReference type="GO" id="GO:0043200">
    <property type="term" value="P:response to amino acid"/>
    <property type="evidence" value="ECO:0007669"/>
    <property type="project" value="TreeGrafter"/>
</dbReference>
<dbReference type="InterPro" id="IPR019887">
    <property type="entry name" value="Tscrpt_reg_AsnC/Lrp_C"/>
</dbReference>
<dbReference type="PANTHER" id="PTHR30154">
    <property type="entry name" value="LEUCINE-RESPONSIVE REGULATORY PROTEIN"/>
    <property type="match status" value="1"/>
</dbReference>
<dbReference type="GO" id="GO:0043565">
    <property type="term" value="F:sequence-specific DNA binding"/>
    <property type="evidence" value="ECO:0007669"/>
    <property type="project" value="InterPro"/>
</dbReference>
<dbReference type="PROSITE" id="PS50956">
    <property type="entry name" value="HTH_ASNC_2"/>
    <property type="match status" value="1"/>
</dbReference>